<keyword evidence="3" id="KW-1185">Reference proteome</keyword>
<comment type="caution">
    <text evidence="2">The sequence shown here is derived from an EMBL/GenBank/DDBJ whole genome shotgun (WGS) entry which is preliminary data.</text>
</comment>
<keyword evidence="1" id="KW-0812">Transmembrane</keyword>
<feature type="transmembrane region" description="Helical" evidence="1">
    <location>
        <begin position="67"/>
        <end position="89"/>
    </location>
</feature>
<feature type="transmembrane region" description="Helical" evidence="1">
    <location>
        <begin position="44"/>
        <end position="61"/>
    </location>
</feature>
<sequence length="124" mass="14309">MIEDLVFYTGLSFLIAHELDAVNRHEWKMFPGLSGLADRKGYRLFVLLHVPLLVVIFWLMFHPDRGVRYAFQAIMDVFFIVHAGLHYLLRRHEHNGFTKRFSLLLIGLCSLAGAVHLMLLFAGV</sequence>
<organism evidence="2 3">
    <name type="scientific">Prosthecochloris marina</name>
    <dbReference type="NCBI Taxonomy" id="2017681"/>
    <lineage>
        <taxon>Bacteria</taxon>
        <taxon>Pseudomonadati</taxon>
        <taxon>Chlorobiota</taxon>
        <taxon>Chlorobiia</taxon>
        <taxon>Chlorobiales</taxon>
        <taxon>Chlorobiaceae</taxon>
        <taxon>Prosthecochloris</taxon>
    </lineage>
</organism>
<name>A0A317T3L4_9CHLB</name>
<dbReference type="Pfam" id="PF20460">
    <property type="entry name" value="DUF6713"/>
    <property type="match status" value="1"/>
</dbReference>
<reference evidence="3" key="1">
    <citation type="submission" date="2017-10" db="EMBL/GenBank/DDBJ databases">
        <authorList>
            <person name="Gaisin V.A."/>
            <person name="Rysina M.S."/>
            <person name="Grouzdev D.S."/>
        </authorList>
    </citation>
    <scope>NUCLEOTIDE SEQUENCE [LARGE SCALE GENOMIC DNA]</scope>
    <source>
        <strain evidence="3">V1</strain>
    </source>
</reference>
<evidence type="ECO:0000256" key="1">
    <source>
        <dbReference type="SAM" id="Phobius"/>
    </source>
</evidence>
<dbReference type="EMBL" id="PDNZ01000008">
    <property type="protein sequence ID" value="PWW81318.1"/>
    <property type="molecule type" value="Genomic_DNA"/>
</dbReference>
<protein>
    <submittedName>
        <fullName evidence="2">Uncharacterized protein</fullName>
    </submittedName>
</protein>
<proteinExistence type="predicted"/>
<keyword evidence="1" id="KW-0472">Membrane</keyword>
<evidence type="ECO:0000313" key="3">
    <source>
        <dbReference type="Proteomes" id="UP000246278"/>
    </source>
</evidence>
<dbReference type="RefSeq" id="WP_110024106.1">
    <property type="nucleotide sequence ID" value="NZ_PDNZ01000008.1"/>
</dbReference>
<dbReference type="Proteomes" id="UP000246278">
    <property type="component" value="Unassembled WGS sequence"/>
</dbReference>
<accession>A0A317T3L4</accession>
<dbReference type="OrthoDB" id="6885393at2"/>
<gene>
    <name evidence="2" type="ORF">CR164_11295</name>
</gene>
<feature type="transmembrane region" description="Helical" evidence="1">
    <location>
        <begin position="101"/>
        <end position="122"/>
    </location>
</feature>
<keyword evidence="1" id="KW-1133">Transmembrane helix</keyword>
<dbReference type="InterPro" id="IPR046559">
    <property type="entry name" value="DUF6713"/>
</dbReference>
<evidence type="ECO:0000313" key="2">
    <source>
        <dbReference type="EMBL" id="PWW81318.1"/>
    </source>
</evidence>
<dbReference type="AlphaFoldDB" id="A0A317T3L4"/>